<dbReference type="InterPro" id="IPR042101">
    <property type="entry name" value="SRP54_N_sf"/>
</dbReference>
<dbReference type="AlphaFoldDB" id="H9UI02"/>
<dbReference type="GO" id="GO:0005525">
    <property type="term" value="F:GTP binding"/>
    <property type="evidence" value="ECO:0007669"/>
    <property type="project" value="UniProtKB-UniRule"/>
</dbReference>
<organism evidence="12 13">
    <name type="scientific">Spirochaeta africana (strain ATCC 700263 / DSM 8902 / Z-7692)</name>
    <dbReference type="NCBI Taxonomy" id="889378"/>
    <lineage>
        <taxon>Bacteria</taxon>
        <taxon>Pseudomonadati</taxon>
        <taxon>Spirochaetota</taxon>
        <taxon>Spirochaetia</taxon>
        <taxon>Spirochaetales</taxon>
        <taxon>Spirochaetaceae</taxon>
        <taxon>Spirochaeta</taxon>
    </lineage>
</organism>
<feature type="domain" description="SRP54-type proteins GTP-binding" evidence="11">
    <location>
        <begin position="269"/>
        <end position="282"/>
    </location>
</feature>
<evidence type="ECO:0000256" key="9">
    <source>
        <dbReference type="ARBA" id="ARBA00048027"/>
    </source>
</evidence>
<feature type="binding site" evidence="10">
    <location>
        <begin position="101"/>
        <end position="108"/>
    </location>
    <ligand>
        <name>GTP</name>
        <dbReference type="ChEBI" id="CHEBI:37565"/>
    </ligand>
</feature>
<dbReference type="PANTHER" id="PTHR43134:SF1">
    <property type="entry name" value="SIGNAL RECOGNITION PARTICLE RECEPTOR SUBUNIT ALPHA"/>
    <property type="match status" value="1"/>
</dbReference>
<dbReference type="EC" id="3.6.5.4" evidence="10"/>
<evidence type="ECO:0000313" key="13">
    <source>
        <dbReference type="Proteomes" id="UP000007383"/>
    </source>
</evidence>
<evidence type="ECO:0000256" key="5">
    <source>
        <dbReference type="ARBA" id="ARBA00022801"/>
    </source>
</evidence>
<evidence type="ECO:0000256" key="6">
    <source>
        <dbReference type="ARBA" id="ARBA00023134"/>
    </source>
</evidence>
<dbReference type="Gene3D" id="3.40.50.300">
    <property type="entry name" value="P-loop containing nucleotide triphosphate hydrolases"/>
    <property type="match status" value="1"/>
</dbReference>
<dbReference type="eggNOG" id="COG0552">
    <property type="taxonomic scope" value="Bacteria"/>
</dbReference>
<keyword evidence="13" id="KW-1185">Reference proteome</keyword>
<dbReference type="PROSITE" id="PS00300">
    <property type="entry name" value="SRP54"/>
    <property type="match status" value="1"/>
</dbReference>
<dbReference type="SMART" id="SM00382">
    <property type="entry name" value="AAA"/>
    <property type="match status" value="1"/>
</dbReference>
<keyword evidence="7 10" id="KW-0472">Membrane</keyword>
<dbReference type="HAMAP" id="MF_00920">
    <property type="entry name" value="FtsY"/>
    <property type="match status" value="1"/>
</dbReference>
<evidence type="ECO:0000256" key="3">
    <source>
        <dbReference type="ARBA" id="ARBA00022490"/>
    </source>
</evidence>
<dbReference type="GO" id="GO:0005886">
    <property type="term" value="C:plasma membrane"/>
    <property type="evidence" value="ECO:0007669"/>
    <property type="project" value="UniProtKB-SubCell"/>
</dbReference>
<evidence type="ECO:0000313" key="12">
    <source>
        <dbReference type="EMBL" id="AFG37145.1"/>
    </source>
</evidence>
<keyword evidence="3 10" id="KW-0963">Cytoplasm</keyword>
<keyword evidence="10" id="KW-0997">Cell inner membrane</keyword>
<evidence type="ECO:0000256" key="8">
    <source>
        <dbReference type="ARBA" id="ARBA00023170"/>
    </source>
</evidence>
<proteinExistence type="inferred from homology"/>
<reference evidence="13" key="1">
    <citation type="journal article" date="2013" name="Stand. Genomic Sci.">
        <title>Complete genome sequence of the halophilic bacterium Spirochaeta africana type strain (Z-7692(T)) from the alkaline Lake Magadi in the East African Rift.</title>
        <authorList>
            <person name="Liolos K."/>
            <person name="Abt B."/>
            <person name="Scheuner C."/>
            <person name="Teshima H."/>
            <person name="Held B."/>
            <person name="Lapidus A."/>
            <person name="Nolan M."/>
            <person name="Lucas S."/>
            <person name="Deshpande S."/>
            <person name="Cheng J.F."/>
            <person name="Tapia R."/>
            <person name="Goodwin L.A."/>
            <person name="Pitluck S."/>
            <person name="Pagani I."/>
            <person name="Ivanova N."/>
            <person name="Mavromatis K."/>
            <person name="Mikhailova N."/>
            <person name="Huntemann M."/>
            <person name="Pati A."/>
            <person name="Chen A."/>
            <person name="Palaniappan K."/>
            <person name="Land M."/>
            <person name="Rohde M."/>
            <person name="Tindall B.J."/>
            <person name="Detter J.C."/>
            <person name="Goker M."/>
            <person name="Bristow J."/>
            <person name="Eisen J.A."/>
            <person name="Markowitz V."/>
            <person name="Hugenholtz P."/>
            <person name="Woyke T."/>
            <person name="Klenk H.P."/>
            <person name="Kyrpides N.C."/>
        </authorList>
    </citation>
    <scope>NUCLEOTIDE SEQUENCE</scope>
    <source>
        <strain evidence="13">ATCC 700263 / DSM 8902 / Z-7692</strain>
    </source>
</reference>
<dbReference type="SMART" id="SM00962">
    <property type="entry name" value="SRP54"/>
    <property type="match status" value="1"/>
</dbReference>
<comment type="function">
    <text evidence="10">Involved in targeting and insertion of nascent membrane proteins into the cytoplasmic membrane. Acts as a receptor for the complex formed by the signal recognition particle (SRP) and the ribosome-nascent chain (RNC).</text>
</comment>
<dbReference type="GO" id="GO:0005047">
    <property type="term" value="F:signal recognition particle binding"/>
    <property type="evidence" value="ECO:0007669"/>
    <property type="project" value="TreeGrafter"/>
</dbReference>
<gene>
    <name evidence="10" type="primary">ftsY</name>
    <name evidence="12" type="ordered locus">Spiaf_1058</name>
</gene>
<evidence type="ECO:0000256" key="7">
    <source>
        <dbReference type="ARBA" id="ARBA00023136"/>
    </source>
</evidence>
<dbReference type="Proteomes" id="UP000007383">
    <property type="component" value="Chromosome"/>
</dbReference>
<dbReference type="SUPFAM" id="SSF47364">
    <property type="entry name" value="Domain of the SRP/SRP receptor G-proteins"/>
    <property type="match status" value="1"/>
</dbReference>
<comment type="similarity">
    <text evidence="10">Belongs to the GTP-binding SRP family. FtsY subfamily.</text>
</comment>
<dbReference type="GO" id="GO:0006614">
    <property type="term" value="P:SRP-dependent cotranslational protein targeting to membrane"/>
    <property type="evidence" value="ECO:0007669"/>
    <property type="project" value="InterPro"/>
</dbReference>
<dbReference type="InterPro" id="IPR004390">
    <property type="entry name" value="SR_rcpt_FtsY"/>
</dbReference>
<evidence type="ECO:0000256" key="1">
    <source>
        <dbReference type="ARBA" id="ARBA00004413"/>
    </source>
</evidence>
<dbReference type="OrthoDB" id="9804720at2"/>
<keyword evidence="8 10" id="KW-0675">Receptor</keyword>
<keyword evidence="6 10" id="KW-0342">GTP-binding</keyword>
<comment type="catalytic activity">
    <reaction evidence="9 10">
        <text>GTP + H2O = GDP + phosphate + H(+)</text>
        <dbReference type="Rhea" id="RHEA:19669"/>
        <dbReference type="ChEBI" id="CHEBI:15377"/>
        <dbReference type="ChEBI" id="CHEBI:15378"/>
        <dbReference type="ChEBI" id="CHEBI:37565"/>
        <dbReference type="ChEBI" id="CHEBI:43474"/>
        <dbReference type="ChEBI" id="CHEBI:58189"/>
        <dbReference type="EC" id="3.6.5.4"/>
    </reaction>
</comment>
<dbReference type="GO" id="GO:0003924">
    <property type="term" value="F:GTPase activity"/>
    <property type="evidence" value="ECO:0007669"/>
    <property type="project" value="UniProtKB-UniRule"/>
</dbReference>
<dbReference type="FunFam" id="3.40.50.300:FF:000053">
    <property type="entry name" value="Signal recognition particle receptor FtsY"/>
    <property type="match status" value="1"/>
</dbReference>
<keyword evidence="4 10" id="KW-0547">Nucleotide-binding</keyword>
<evidence type="ECO:0000256" key="2">
    <source>
        <dbReference type="ARBA" id="ARBA00022475"/>
    </source>
</evidence>
<feature type="binding site" evidence="10">
    <location>
        <begin position="184"/>
        <end position="188"/>
    </location>
    <ligand>
        <name>GTP</name>
        <dbReference type="ChEBI" id="CHEBI:37565"/>
    </ligand>
</feature>
<dbReference type="KEGG" id="sfc:Spiaf_1058"/>
<dbReference type="SUPFAM" id="SSF52540">
    <property type="entry name" value="P-loop containing nucleoside triphosphate hydrolases"/>
    <property type="match status" value="1"/>
</dbReference>
<name>H9UI02_SPIAZ</name>
<dbReference type="EMBL" id="CP003282">
    <property type="protein sequence ID" value="AFG37145.1"/>
    <property type="molecule type" value="Genomic_DNA"/>
</dbReference>
<dbReference type="InterPro" id="IPR027417">
    <property type="entry name" value="P-loop_NTPase"/>
</dbReference>
<dbReference type="PATRIC" id="fig|889378.3.peg.1059"/>
<dbReference type="STRING" id="889378.Spiaf_1058"/>
<dbReference type="Gene3D" id="1.20.120.140">
    <property type="entry name" value="Signal recognition particle SRP54, nucleotide-binding domain"/>
    <property type="match status" value="1"/>
</dbReference>
<dbReference type="PANTHER" id="PTHR43134">
    <property type="entry name" value="SIGNAL RECOGNITION PARTICLE RECEPTOR SUBUNIT ALPHA"/>
    <property type="match status" value="1"/>
</dbReference>
<accession>H9UI02</accession>
<dbReference type="InterPro" id="IPR013822">
    <property type="entry name" value="Signal_recog_particl_SRP54_hlx"/>
</dbReference>
<comment type="subcellular location">
    <subcellularLocation>
        <location evidence="10">Cell inner membrane</location>
        <topology evidence="10">Peripheral membrane protein</topology>
        <orientation evidence="10">Cytoplasmic side</orientation>
    </subcellularLocation>
    <subcellularLocation>
        <location evidence="10">Cytoplasm</location>
    </subcellularLocation>
    <subcellularLocation>
        <location evidence="1">Cell membrane</location>
        <topology evidence="1">Peripheral membrane protein</topology>
        <orientation evidence="1">Cytoplasmic side</orientation>
    </subcellularLocation>
</comment>
<protein>
    <recommendedName>
        <fullName evidence="10">Signal recognition particle receptor FtsY</fullName>
        <shortName evidence="10">SRP receptor</shortName>
        <ecNumber evidence="10">3.6.5.4</ecNumber>
    </recommendedName>
</protein>
<dbReference type="NCBIfam" id="TIGR00064">
    <property type="entry name" value="ftsY"/>
    <property type="match status" value="1"/>
</dbReference>
<keyword evidence="5 10" id="KW-0378">Hydrolase</keyword>
<dbReference type="InterPro" id="IPR036225">
    <property type="entry name" value="SRP/SRP_N"/>
</dbReference>
<evidence type="ECO:0000256" key="4">
    <source>
        <dbReference type="ARBA" id="ARBA00022741"/>
    </source>
</evidence>
<dbReference type="InterPro" id="IPR003593">
    <property type="entry name" value="AAA+_ATPase"/>
</dbReference>
<keyword evidence="2 10" id="KW-1003">Cell membrane</keyword>
<dbReference type="Pfam" id="PF00448">
    <property type="entry name" value="SRP54"/>
    <property type="match status" value="1"/>
</dbReference>
<dbReference type="InterPro" id="IPR000897">
    <property type="entry name" value="SRP54_GTPase_dom"/>
</dbReference>
<dbReference type="Pfam" id="PF02881">
    <property type="entry name" value="SRP54_N"/>
    <property type="match status" value="1"/>
</dbReference>
<dbReference type="GO" id="GO:0005737">
    <property type="term" value="C:cytoplasm"/>
    <property type="evidence" value="ECO:0007669"/>
    <property type="project" value="UniProtKB-SubCell"/>
</dbReference>
<dbReference type="RefSeq" id="WP_014455137.1">
    <property type="nucleotide sequence ID" value="NC_017098.1"/>
</dbReference>
<sequence>MLLRKKKKTGPRGLGSLIRALSGAGFSEKSLEELEELLLRSDVGANTTQEILTAIEQRGTKAATGQELQDVAAAVVREHLRVWDPGMISADQSLHILLVLGVNGVGKTTTIAKLATWYREQGLQRISLAAGDTFRAAAVRQLQLHGERLGIRVVAQQDGADAAAVLYDALDSSVAREDQLLITDTAGRMHNKKHLVEELAKMNRIIERKAPQARVTRVLVLDSTTGQNALRQAEVFKEAVGVDCAVLTKYDSSARAGIAVPLCRNLEIPVAFLGTGETYADLRPFSVEEYVQEILA</sequence>
<dbReference type="HOGENOM" id="CLU_009301_3_0_12"/>
<evidence type="ECO:0000259" key="11">
    <source>
        <dbReference type="PROSITE" id="PS00300"/>
    </source>
</evidence>
<comment type="subunit">
    <text evidence="10">Part of the signal recognition particle protein translocation system, which is composed of SRP and FtsY.</text>
</comment>
<feature type="binding site" evidence="10">
    <location>
        <begin position="248"/>
        <end position="251"/>
    </location>
    <ligand>
        <name>GTP</name>
        <dbReference type="ChEBI" id="CHEBI:37565"/>
    </ligand>
</feature>
<evidence type="ECO:0000256" key="10">
    <source>
        <dbReference type="HAMAP-Rule" id="MF_00920"/>
    </source>
</evidence>